<dbReference type="Proteomes" id="UP001470230">
    <property type="component" value="Unassembled WGS sequence"/>
</dbReference>
<feature type="zinc finger region" description="C3H1-type" evidence="9">
    <location>
        <begin position="45"/>
        <end position="72"/>
    </location>
</feature>
<gene>
    <name evidence="11" type="ORF">M9Y10_003354</name>
</gene>
<feature type="domain" description="C3H1-type" evidence="10">
    <location>
        <begin position="101"/>
        <end position="125"/>
    </location>
</feature>
<evidence type="ECO:0000259" key="10">
    <source>
        <dbReference type="PROSITE" id="PS50103"/>
    </source>
</evidence>
<dbReference type="Pfam" id="PF14608">
    <property type="entry name" value="zf-CCCH_2"/>
    <property type="match status" value="2"/>
</dbReference>
<evidence type="ECO:0000313" key="12">
    <source>
        <dbReference type="Proteomes" id="UP001470230"/>
    </source>
</evidence>
<dbReference type="EMBL" id="JAPFFF010000010">
    <property type="protein sequence ID" value="KAK8880670.1"/>
    <property type="molecule type" value="Genomic_DNA"/>
</dbReference>
<keyword evidence="4" id="KW-0677">Repeat</keyword>
<comment type="subcellular location">
    <subcellularLocation>
        <location evidence="1">Nucleus</location>
    </subcellularLocation>
</comment>
<evidence type="ECO:0000256" key="3">
    <source>
        <dbReference type="ARBA" id="ARBA00022723"/>
    </source>
</evidence>
<keyword evidence="7" id="KW-0694">RNA-binding</keyword>
<dbReference type="PROSITE" id="PS50103">
    <property type="entry name" value="ZF_C3H1"/>
    <property type="match status" value="3"/>
</dbReference>
<dbReference type="InterPro" id="IPR045348">
    <property type="entry name" value="CPSF4/Yth1"/>
</dbReference>
<dbReference type="PANTHER" id="PTHR23102">
    <property type="entry name" value="CLEAVAGE AND POLYADENYLATION SPECIFICITY FACTOR SUBUNIT 4-RELATED"/>
    <property type="match status" value="1"/>
</dbReference>
<comment type="caution">
    <text evidence="11">The sequence shown here is derived from an EMBL/GenBank/DDBJ whole genome shotgun (WGS) entry which is preliminary data.</text>
</comment>
<evidence type="ECO:0000256" key="8">
    <source>
        <dbReference type="ARBA" id="ARBA00023242"/>
    </source>
</evidence>
<sequence length="180" mass="21966">MWFFSPYLQKNIHFDFEPFLREVDENEERSHDKFIKTLPQEEQGNFQTNVCKYWLRNLCDKGDHCKFLHEFDRDKMIKCQFYEKFHKCSNPYCIFQHDKTDWHDDTCLYYARGFCRHGNRCRRRHDYKNSICLNYLAGFCPDGPNCIFSHPKWVDEESQALLRKKIDQSKDANDINEEHD</sequence>
<dbReference type="Gene3D" id="4.10.1000.10">
    <property type="entry name" value="Zinc finger, CCCH-type"/>
    <property type="match status" value="2"/>
</dbReference>
<keyword evidence="3 9" id="KW-0479">Metal-binding</keyword>
<feature type="domain" description="C3H1-type" evidence="10">
    <location>
        <begin position="45"/>
        <end position="72"/>
    </location>
</feature>
<evidence type="ECO:0000256" key="5">
    <source>
        <dbReference type="ARBA" id="ARBA00022771"/>
    </source>
</evidence>
<feature type="domain" description="C3H1-type" evidence="10">
    <location>
        <begin position="126"/>
        <end position="153"/>
    </location>
</feature>
<keyword evidence="6 9" id="KW-0862">Zinc</keyword>
<dbReference type="PANTHER" id="PTHR23102:SF24">
    <property type="entry name" value="CLEAVAGE AND POLYADENYLATION SPECIFICITY FACTOR SUBUNIT 4"/>
    <property type="match status" value="1"/>
</dbReference>
<evidence type="ECO:0000256" key="9">
    <source>
        <dbReference type="PROSITE-ProRule" id="PRU00723"/>
    </source>
</evidence>
<evidence type="ECO:0000313" key="11">
    <source>
        <dbReference type="EMBL" id="KAK8880670.1"/>
    </source>
</evidence>
<evidence type="ECO:0000256" key="2">
    <source>
        <dbReference type="ARBA" id="ARBA00022664"/>
    </source>
</evidence>
<proteinExistence type="predicted"/>
<evidence type="ECO:0000256" key="6">
    <source>
        <dbReference type="ARBA" id="ARBA00022833"/>
    </source>
</evidence>
<keyword evidence="12" id="KW-1185">Reference proteome</keyword>
<feature type="zinc finger region" description="C3H1-type" evidence="9">
    <location>
        <begin position="126"/>
        <end position="153"/>
    </location>
</feature>
<evidence type="ECO:0000256" key="1">
    <source>
        <dbReference type="ARBA" id="ARBA00004123"/>
    </source>
</evidence>
<keyword evidence="8" id="KW-0539">Nucleus</keyword>
<dbReference type="InterPro" id="IPR000571">
    <property type="entry name" value="Znf_CCCH"/>
</dbReference>
<dbReference type="InterPro" id="IPR036855">
    <property type="entry name" value="Znf_CCCH_sf"/>
</dbReference>
<protein>
    <recommendedName>
        <fullName evidence="10">C3H1-type domain-containing protein</fullName>
    </recommendedName>
</protein>
<evidence type="ECO:0000256" key="4">
    <source>
        <dbReference type="ARBA" id="ARBA00022737"/>
    </source>
</evidence>
<keyword evidence="5 9" id="KW-0863">Zinc-finger</keyword>
<name>A0ABR2JS05_9EUKA</name>
<organism evidence="11 12">
    <name type="scientific">Tritrichomonas musculus</name>
    <dbReference type="NCBI Taxonomy" id="1915356"/>
    <lineage>
        <taxon>Eukaryota</taxon>
        <taxon>Metamonada</taxon>
        <taxon>Parabasalia</taxon>
        <taxon>Tritrichomonadida</taxon>
        <taxon>Tritrichomonadidae</taxon>
        <taxon>Tritrichomonas</taxon>
    </lineage>
</organism>
<evidence type="ECO:0000256" key="7">
    <source>
        <dbReference type="ARBA" id="ARBA00022884"/>
    </source>
</evidence>
<keyword evidence="2" id="KW-0507">mRNA processing</keyword>
<accession>A0ABR2JS05</accession>
<dbReference type="SMART" id="SM00356">
    <property type="entry name" value="ZnF_C3H1"/>
    <property type="match status" value="4"/>
</dbReference>
<dbReference type="Pfam" id="PF00642">
    <property type="entry name" value="zf-CCCH"/>
    <property type="match status" value="1"/>
</dbReference>
<dbReference type="SUPFAM" id="SSF90229">
    <property type="entry name" value="CCCH zinc finger"/>
    <property type="match status" value="2"/>
</dbReference>
<feature type="zinc finger region" description="C3H1-type" evidence="9">
    <location>
        <begin position="101"/>
        <end position="125"/>
    </location>
</feature>
<reference evidence="11 12" key="1">
    <citation type="submission" date="2024-04" db="EMBL/GenBank/DDBJ databases">
        <title>Tritrichomonas musculus Genome.</title>
        <authorList>
            <person name="Alves-Ferreira E."/>
            <person name="Grigg M."/>
            <person name="Lorenzi H."/>
            <person name="Galac M."/>
        </authorList>
    </citation>
    <scope>NUCLEOTIDE SEQUENCE [LARGE SCALE GENOMIC DNA]</scope>
    <source>
        <strain evidence="11 12">EAF2021</strain>
    </source>
</reference>